<feature type="transmembrane region" description="Helical" evidence="8">
    <location>
        <begin position="352"/>
        <end position="371"/>
    </location>
</feature>
<evidence type="ECO:0000313" key="11">
    <source>
        <dbReference type="Proteomes" id="UP000509249"/>
    </source>
</evidence>
<keyword evidence="4" id="KW-0808">Transferase</keyword>
<comment type="subcellular location">
    <subcellularLocation>
        <location evidence="1">Cell membrane</location>
        <topology evidence="1">Multi-pass membrane protein</topology>
    </subcellularLocation>
</comment>
<evidence type="ECO:0000256" key="6">
    <source>
        <dbReference type="ARBA" id="ARBA00022989"/>
    </source>
</evidence>
<feature type="transmembrane region" description="Helical" evidence="8">
    <location>
        <begin position="214"/>
        <end position="233"/>
    </location>
</feature>
<feature type="transmembrane region" description="Helical" evidence="8">
    <location>
        <begin position="113"/>
        <end position="131"/>
    </location>
</feature>
<keyword evidence="11" id="KW-1185">Reference proteome</keyword>
<evidence type="ECO:0000256" key="2">
    <source>
        <dbReference type="ARBA" id="ARBA00022475"/>
    </source>
</evidence>
<proteinExistence type="predicted"/>
<dbReference type="InterPro" id="IPR050297">
    <property type="entry name" value="LipidA_mod_glycosyltrf_83"/>
</dbReference>
<dbReference type="InterPro" id="IPR003342">
    <property type="entry name" value="ArnT-like_N"/>
</dbReference>
<keyword evidence="5 8" id="KW-0812">Transmembrane</keyword>
<evidence type="ECO:0000256" key="5">
    <source>
        <dbReference type="ARBA" id="ARBA00022692"/>
    </source>
</evidence>
<dbReference type="GO" id="GO:0016757">
    <property type="term" value="F:glycosyltransferase activity"/>
    <property type="evidence" value="ECO:0007669"/>
    <property type="project" value="UniProtKB-KW"/>
</dbReference>
<dbReference type="RefSeq" id="WP_178885499.1">
    <property type="nucleotide sequence ID" value="NZ_AP022321.1"/>
</dbReference>
<evidence type="ECO:0000256" key="3">
    <source>
        <dbReference type="ARBA" id="ARBA00022676"/>
    </source>
</evidence>
<dbReference type="EMBL" id="AP022321">
    <property type="protein sequence ID" value="BBU35028.1"/>
    <property type="molecule type" value="Genomic_DNA"/>
</dbReference>
<evidence type="ECO:0000313" key="10">
    <source>
        <dbReference type="EMBL" id="BBU35028.1"/>
    </source>
</evidence>
<sequence>MINNHMLRIGALFLLTVLSYGFYNAYLPITDPVESNYVLSAITMLKHNSWISPMIYDQVWYDKPPLTYWALMISYKLFGISDFTSRIPNTLIAGGSVALMYHLVYRIKESTHIAITSAILLFGALQFWYISHAVITDGFLFFFSLAIFGYSYLAFTKNDKHSMVKAYGAAALAVVTKGPVGIVLPGLILLLFIAARWFTKKDKDDYSLAKDITLLFNPLGILLFIVLASPWYIAMYSIHGQEFISGFLGLHNMERALVSEHPKFNVWYYYLIIVPLALLPWTPAVIYRLKSIKWKNDFYLIGAIWFIIIVLFYSLVATKYITYTLPAIIPCIIWGAEAITSSFNNKANSFKYIVTIPLGIYTVLFVTASIATPELNPIPLIIALITIVLFTLLAKQYRNKKLPLSIGLATPLIILYTAITITVTPILYDQSGLQFKPYIKSTTQHTYIYGTYYTSILYYTENTPTQVFVHTTDNPLWTAGKTLMPTITLEEFDRRVSAEKGAIIIVPNKYSKEFTNSPTNIMATEIGKNGSARIYQIRVIGQKVCVTNPNKLENL</sequence>
<feature type="transmembrane region" description="Helical" evidence="8">
    <location>
        <begin position="298"/>
        <end position="315"/>
    </location>
</feature>
<keyword evidence="3 10" id="KW-0328">Glycosyltransferase</keyword>
<keyword evidence="7 8" id="KW-0472">Membrane</keyword>
<reference evidence="10 11" key="1">
    <citation type="journal article" date="2020" name="Int. J. Syst. Evol. Microbiol.">
        <title>Veillonella nakazawae sp. nov., an anaerobic gram-negative coccus isolated from the oral cavity of Japanese children.</title>
        <authorList>
            <person name="Mashima I."/>
            <person name="Theodorea C.F."/>
            <person name="Djais A.A."/>
            <person name="Kunihiro T."/>
            <person name="Kawamura Y."/>
            <person name="Otomo M."/>
            <person name="Saitoh M."/>
            <person name="Tamai R."/>
            <person name="Kiyoura Y."/>
        </authorList>
    </citation>
    <scope>NUCLEOTIDE SEQUENCE [LARGE SCALE GENOMIC DNA]</scope>
    <source>
        <strain evidence="10 11">T1-7</strain>
    </source>
</reference>
<feature type="transmembrane region" description="Helical" evidence="8">
    <location>
        <begin position="321"/>
        <end position="340"/>
    </location>
</feature>
<feature type="domain" description="ArnT-like N-terminal" evidence="9">
    <location>
        <begin position="33"/>
        <end position="236"/>
    </location>
</feature>
<feature type="transmembrane region" description="Helical" evidence="8">
    <location>
        <begin position="267"/>
        <end position="286"/>
    </location>
</feature>
<organism evidence="10 11">
    <name type="scientific">Veillonella nakazawae</name>
    <dbReference type="NCBI Taxonomy" id="2682456"/>
    <lineage>
        <taxon>Bacteria</taxon>
        <taxon>Bacillati</taxon>
        <taxon>Bacillota</taxon>
        <taxon>Negativicutes</taxon>
        <taxon>Veillonellales</taxon>
        <taxon>Veillonellaceae</taxon>
        <taxon>Veillonella</taxon>
    </lineage>
</organism>
<evidence type="ECO:0000256" key="1">
    <source>
        <dbReference type="ARBA" id="ARBA00004651"/>
    </source>
</evidence>
<feature type="transmembrane region" description="Helical" evidence="8">
    <location>
        <begin position="406"/>
        <end position="428"/>
    </location>
</feature>
<feature type="transmembrane region" description="Helical" evidence="8">
    <location>
        <begin position="167"/>
        <end position="193"/>
    </location>
</feature>
<protein>
    <submittedName>
        <fullName evidence="10">Dolichyl-phosphate-mannose--protein mannosyltransferase</fullName>
    </submittedName>
</protein>
<gene>
    <name evidence="10" type="ORF">VEIT17_14740</name>
</gene>
<evidence type="ECO:0000256" key="4">
    <source>
        <dbReference type="ARBA" id="ARBA00022679"/>
    </source>
</evidence>
<evidence type="ECO:0000256" key="8">
    <source>
        <dbReference type="SAM" id="Phobius"/>
    </source>
</evidence>
<dbReference type="PANTHER" id="PTHR33908">
    <property type="entry name" value="MANNOSYLTRANSFERASE YKCB-RELATED"/>
    <property type="match status" value="1"/>
</dbReference>
<feature type="transmembrane region" description="Helical" evidence="8">
    <location>
        <begin position="7"/>
        <end position="26"/>
    </location>
</feature>
<feature type="transmembrane region" description="Helical" evidence="8">
    <location>
        <begin position="377"/>
        <end position="394"/>
    </location>
</feature>
<name>A0ABN5XQQ1_9FIRM</name>
<feature type="transmembrane region" description="Helical" evidence="8">
    <location>
        <begin position="138"/>
        <end position="155"/>
    </location>
</feature>
<keyword evidence="2" id="KW-1003">Cell membrane</keyword>
<evidence type="ECO:0000256" key="7">
    <source>
        <dbReference type="ARBA" id="ARBA00023136"/>
    </source>
</evidence>
<accession>A0ABN5XQQ1</accession>
<dbReference type="Proteomes" id="UP000509249">
    <property type="component" value="Chromosome"/>
</dbReference>
<dbReference type="Pfam" id="PF02366">
    <property type="entry name" value="PMT"/>
    <property type="match status" value="1"/>
</dbReference>
<dbReference type="PANTHER" id="PTHR33908:SF3">
    <property type="entry name" value="UNDECAPRENYL PHOSPHATE-ALPHA-4-AMINO-4-DEOXY-L-ARABINOSE ARABINOSYL TRANSFERASE"/>
    <property type="match status" value="1"/>
</dbReference>
<keyword evidence="6 8" id="KW-1133">Transmembrane helix</keyword>
<evidence type="ECO:0000259" key="9">
    <source>
        <dbReference type="Pfam" id="PF02366"/>
    </source>
</evidence>